<dbReference type="Proteomes" id="UP000248329">
    <property type="component" value="Unassembled WGS sequence"/>
</dbReference>
<proteinExistence type="predicted"/>
<protein>
    <submittedName>
        <fullName evidence="1">Uncharacterized protein</fullName>
    </submittedName>
</protein>
<gene>
    <name evidence="1" type="ORF">C4B59_10755</name>
</gene>
<organism evidence="1 2">
    <name type="scientific">Candidatus Methanogaster sp</name>
    <dbReference type="NCBI Taxonomy" id="3386292"/>
    <lineage>
        <taxon>Archaea</taxon>
        <taxon>Methanobacteriati</taxon>
        <taxon>Methanobacteriota</taxon>
        <taxon>Stenosarchaea group</taxon>
        <taxon>Methanomicrobia</taxon>
        <taxon>Methanosarcinales</taxon>
        <taxon>ANME-2 cluster</taxon>
        <taxon>Candidatus Methanogasteraceae</taxon>
        <taxon>Candidatus Methanogaster</taxon>
    </lineage>
</organism>
<dbReference type="EMBL" id="PQXF01000022">
    <property type="protein sequence ID" value="PXF59774.1"/>
    <property type="molecule type" value="Genomic_DNA"/>
</dbReference>
<comment type="caution">
    <text evidence="1">The sequence shown here is derived from an EMBL/GenBank/DDBJ whole genome shotgun (WGS) entry which is preliminary data.</text>
</comment>
<accession>A0AC61L0U5</accession>
<reference evidence="1" key="1">
    <citation type="submission" date="2018-01" db="EMBL/GenBank/DDBJ databases">
        <authorList>
            <person name="Krukenberg V."/>
        </authorList>
    </citation>
    <scope>NUCLEOTIDE SEQUENCE</scope>
    <source>
        <strain evidence="1">E20ANME2</strain>
    </source>
</reference>
<evidence type="ECO:0000313" key="1">
    <source>
        <dbReference type="EMBL" id="PXF59774.1"/>
    </source>
</evidence>
<evidence type="ECO:0000313" key="2">
    <source>
        <dbReference type="Proteomes" id="UP000248329"/>
    </source>
</evidence>
<sequence>MSDGIGVGPRLTELARYVEVPRSTANLRVRMLMERGIITGYRPEINWEELGYRINGYIGIECPKSAVDDLIEFLAKQEWAFGAWEATAGKYGLFVMCRFKQYSEIEELQTFAKTVQGVRDAELFLLGAYTPFK</sequence>
<name>A0AC61L0U5_9EURY</name>